<dbReference type="Proteomes" id="UP000005627">
    <property type="component" value="Chromosome 1"/>
</dbReference>
<comment type="catalytic activity">
    <reaction evidence="4">
        <text>a 5'-end (N(7)-methyl 5'-triphosphoguanosine)-ribonucleoside in snoRNA + S-adenosyl-L-methionine = a 5'-end (N(2),N(7)-dimethyl 5'-triphosphoguanosine)-ribonucleoside in snoRNA + S-adenosyl-L-homocysteine + H(+)</text>
        <dbReference type="Rhea" id="RHEA:78475"/>
        <dbReference type="Rhea" id="RHEA-COMP:19086"/>
        <dbReference type="Rhea" id="RHEA-COMP:19088"/>
        <dbReference type="ChEBI" id="CHEBI:15378"/>
        <dbReference type="ChEBI" id="CHEBI:57856"/>
        <dbReference type="ChEBI" id="CHEBI:59789"/>
        <dbReference type="ChEBI" id="CHEBI:156461"/>
        <dbReference type="ChEBI" id="CHEBI:172880"/>
    </reaction>
    <physiologicalReaction direction="left-to-right" evidence="4">
        <dbReference type="Rhea" id="RHEA:78476"/>
    </physiologicalReaction>
</comment>
<evidence type="ECO:0000256" key="5">
    <source>
        <dbReference type="ARBA" id="ARBA00048763"/>
    </source>
</evidence>
<feature type="compositionally biased region" description="Basic and acidic residues" evidence="8">
    <location>
        <begin position="279"/>
        <end position="291"/>
    </location>
</feature>
<evidence type="ECO:0000313" key="9">
    <source>
        <dbReference type="EMBL" id="CCE89957.1"/>
    </source>
</evidence>
<organism evidence="9 10">
    <name type="scientific">Torulaspora delbrueckii</name>
    <name type="common">Yeast</name>
    <name type="synonym">Candida colliculosa</name>
    <dbReference type="NCBI Taxonomy" id="4950"/>
    <lineage>
        <taxon>Eukaryota</taxon>
        <taxon>Fungi</taxon>
        <taxon>Dikarya</taxon>
        <taxon>Ascomycota</taxon>
        <taxon>Saccharomycotina</taxon>
        <taxon>Saccharomycetes</taxon>
        <taxon>Saccharomycetales</taxon>
        <taxon>Saccharomycetaceae</taxon>
        <taxon>Torulaspora</taxon>
    </lineage>
</organism>
<evidence type="ECO:0000256" key="3">
    <source>
        <dbReference type="ARBA" id="ARBA00047418"/>
    </source>
</evidence>
<dbReference type="FunCoup" id="G8ZMW3">
    <property type="interactions" value="143"/>
</dbReference>
<evidence type="ECO:0000256" key="4">
    <source>
        <dbReference type="ARBA" id="ARBA00048740"/>
    </source>
</evidence>
<dbReference type="PANTHER" id="PTHR14741:SF32">
    <property type="entry name" value="TRIMETHYLGUANOSINE SYNTHASE"/>
    <property type="match status" value="1"/>
</dbReference>
<dbReference type="SUPFAM" id="SSF53335">
    <property type="entry name" value="S-adenosyl-L-methionine-dependent methyltransferases"/>
    <property type="match status" value="1"/>
</dbReference>
<evidence type="ECO:0000256" key="2">
    <source>
        <dbReference type="ARBA" id="ARBA00025783"/>
    </source>
</evidence>
<dbReference type="STRING" id="1076872.G8ZMW3"/>
<proteinExistence type="inferred from homology"/>
<accession>G8ZMW3</accession>
<protein>
    <recommendedName>
        <fullName evidence="1">Trimethylguanosine synthase</fullName>
    </recommendedName>
    <alternativeName>
        <fullName evidence="7">Cap-specific guanine-N(2) methyltransferase</fullName>
    </alternativeName>
</protein>
<dbReference type="eggNOG" id="KOG2730">
    <property type="taxonomic scope" value="Eukaryota"/>
</dbReference>
<dbReference type="EMBL" id="HE616742">
    <property type="protein sequence ID" value="CCE89957.1"/>
    <property type="molecule type" value="Genomic_DNA"/>
</dbReference>
<keyword evidence="10" id="KW-1185">Reference proteome</keyword>
<dbReference type="PANTHER" id="PTHR14741">
    <property type="entry name" value="S-ADENOSYLMETHIONINE-DEPENDENT METHYLTRANSFERASE RELATED"/>
    <property type="match status" value="1"/>
</dbReference>
<dbReference type="GO" id="GO:0051321">
    <property type="term" value="P:meiotic cell cycle"/>
    <property type="evidence" value="ECO:0007669"/>
    <property type="project" value="EnsemblFungi"/>
</dbReference>
<dbReference type="Gene3D" id="3.40.50.150">
    <property type="entry name" value="Vaccinia Virus protein VP39"/>
    <property type="match status" value="1"/>
</dbReference>
<dbReference type="AlphaFoldDB" id="G8ZMW3"/>
<dbReference type="Pfam" id="PF09445">
    <property type="entry name" value="Methyltransf_15"/>
    <property type="match status" value="1"/>
</dbReference>
<dbReference type="InterPro" id="IPR019012">
    <property type="entry name" value="RNA_cap_Gua-N2-MeTrfase"/>
</dbReference>
<comment type="catalytic activity">
    <reaction evidence="5">
        <text>a 5'-end (N(2),N(7)-dimethyl 5'-triphosphoguanosine)-ribonucleoside in snRNA + S-adenosyl-L-methionine = a 5'-end (N(2),N(2),N(7)-trimethyl 5'-triphosphoguanosine)-ribonucleoside in snRNA + S-adenosyl-L-homocysteine + H(+)</text>
        <dbReference type="Rhea" id="RHEA:78479"/>
        <dbReference type="Rhea" id="RHEA-COMP:19087"/>
        <dbReference type="Rhea" id="RHEA-COMP:19089"/>
        <dbReference type="ChEBI" id="CHEBI:15378"/>
        <dbReference type="ChEBI" id="CHEBI:57856"/>
        <dbReference type="ChEBI" id="CHEBI:59789"/>
        <dbReference type="ChEBI" id="CHEBI:167623"/>
        <dbReference type="ChEBI" id="CHEBI:172880"/>
    </reaction>
    <physiologicalReaction direction="left-to-right" evidence="5">
        <dbReference type="Rhea" id="RHEA:78480"/>
    </physiologicalReaction>
</comment>
<dbReference type="OrthoDB" id="194443at2759"/>
<dbReference type="InterPro" id="IPR029063">
    <property type="entry name" value="SAM-dependent_MTases_sf"/>
</dbReference>
<dbReference type="GeneID" id="11502536"/>
<dbReference type="GO" id="GO:0071164">
    <property type="term" value="F:RNA cap trimethylguanosine synthase activity"/>
    <property type="evidence" value="ECO:0007669"/>
    <property type="project" value="TreeGrafter"/>
</dbReference>
<dbReference type="GO" id="GO:0008033">
    <property type="term" value="P:tRNA processing"/>
    <property type="evidence" value="ECO:0007669"/>
    <property type="project" value="EnsemblFungi"/>
</dbReference>
<comment type="similarity">
    <text evidence="2">Belongs to the methyltransferase superfamily. Trimethylguanosine synthase family.</text>
</comment>
<gene>
    <name evidence="9" type="primary">TDEL0A06250</name>
    <name evidence="9" type="ORF">TDEL_0A06250</name>
</gene>
<evidence type="ECO:0000256" key="6">
    <source>
        <dbReference type="ARBA" id="ARBA00049075"/>
    </source>
</evidence>
<feature type="region of interest" description="Disordered" evidence="8">
    <location>
        <begin position="269"/>
        <end position="301"/>
    </location>
</feature>
<dbReference type="GO" id="GO:0032210">
    <property type="term" value="P:regulation of telomere maintenance via telomerase"/>
    <property type="evidence" value="ECO:0007669"/>
    <property type="project" value="EnsemblFungi"/>
</dbReference>
<dbReference type="GO" id="GO:0005730">
    <property type="term" value="C:nucleolus"/>
    <property type="evidence" value="ECO:0007669"/>
    <property type="project" value="EnsemblFungi"/>
</dbReference>
<name>G8ZMW3_TORDE</name>
<comment type="catalytic activity">
    <reaction evidence="3">
        <text>a 5'-end (N(2),N(7)-dimethyl 5'-triphosphoguanosine)-ribonucleoside in snoRNA + S-adenosyl-L-methionine = a 5'-end (N(2),N(2),N(7)-trimethyl 5'-triphosphoguanosine)-ribonucleoside in snoRNA + S-adenosyl-L-homocysteine + H(+)</text>
        <dbReference type="Rhea" id="RHEA:78507"/>
        <dbReference type="Rhea" id="RHEA-COMP:19088"/>
        <dbReference type="Rhea" id="RHEA-COMP:19090"/>
        <dbReference type="ChEBI" id="CHEBI:15378"/>
        <dbReference type="ChEBI" id="CHEBI:57856"/>
        <dbReference type="ChEBI" id="CHEBI:59789"/>
        <dbReference type="ChEBI" id="CHEBI:167623"/>
        <dbReference type="ChEBI" id="CHEBI:172880"/>
    </reaction>
    <physiologicalReaction direction="left-to-right" evidence="3">
        <dbReference type="Rhea" id="RHEA:78508"/>
    </physiologicalReaction>
</comment>
<evidence type="ECO:0000256" key="1">
    <source>
        <dbReference type="ARBA" id="ARBA00018517"/>
    </source>
</evidence>
<evidence type="ECO:0000256" key="7">
    <source>
        <dbReference type="ARBA" id="ARBA00049790"/>
    </source>
</evidence>
<reference evidence="9 10" key="1">
    <citation type="journal article" date="2011" name="Proc. Natl. Acad. Sci. U.S.A.">
        <title>Evolutionary erosion of yeast sex chromosomes by mating-type switching accidents.</title>
        <authorList>
            <person name="Gordon J.L."/>
            <person name="Armisen D."/>
            <person name="Proux-Wera E."/>
            <person name="Oheigeartaigh S.S."/>
            <person name="Byrne K.P."/>
            <person name="Wolfe K.H."/>
        </authorList>
    </citation>
    <scope>NUCLEOTIDE SEQUENCE [LARGE SCALE GENOMIC DNA]</scope>
    <source>
        <strain evidence="10">ATCC 10662 / CBS 1146 / NBRC 0425 / NCYC 2629 / NRRL Y-866</strain>
    </source>
</reference>
<dbReference type="KEGG" id="tdl:TDEL_0A06250"/>
<sequence length="301" mass="34812">MAKRPFEKSHFLHIDRHKYKKEYRRLKKLFRDDAYIVKPNQALQEKQLYKYWKNRKNLFSKIDGAPIYMTNELWYSVTPEVIAKFLAKFIRACLPDATRVMDVFCGGGGNTIQFAKLFPRVYGVDASLEHLYCTYRNAKSYDVSDRIWLKYATWQQIVEKGRFARLGIDCVFGSPPWGGPQYLRSKEYDLETNLIPMGITEMLKSFLKISPNVVLFLPRNSNLSQLSRATRSVLGPSGQCRVIYVKDNGFLKGILCMWGAALISPVEEQCAPNEDEDKQPENLHDKQESPDRIAVNYDLDG</sequence>
<dbReference type="GO" id="GO:0017126">
    <property type="term" value="P:nucleologenesis"/>
    <property type="evidence" value="ECO:0007669"/>
    <property type="project" value="EnsemblFungi"/>
</dbReference>
<evidence type="ECO:0000313" key="10">
    <source>
        <dbReference type="Proteomes" id="UP000005627"/>
    </source>
</evidence>
<evidence type="ECO:0000256" key="8">
    <source>
        <dbReference type="SAM" id="MobiDB-lite"/>
    </source>
</evidence>
<dbReference type="InParanoid" id="G8ZMW3"/>
<dbReference type="RefSeq" id="XP_003679168.1">
    <property type="nucleotide sequence ID" value="XM_003679120.1"/>
</dbReference>
<comment type="catalytic activity">
    <reaction evidence="6">
        <text>a 5'-end (N(7)-methyl 5'-triphosphoguanosine)-ribonucleoside in snRNA + S-adenosyl-L-methionine = a 5'-end (N(2),N(7)-dimethyl 5'-triphosphoguanosine)-ribonucleoside in snRNA + S-adenosyl-L-homocysteine + H(+)</text>
        <dbReference type="Rhea" id="RHEA:78471"/>
        <dbReference type="Rhea" id="RHEA-COMP:19085"/>
        <dbReference type="Rhea" id="RHEA-COMP:19087"/>
        <dbReference type="ChEBI" id="CHEBI:15378"/>
        <dbReference type="ChEBI" id="CHEBI:57856"/>
        <dbReference type="ChEBI" id="CHEBI:59789"/>
        <dbReference type="ChEBI" id="CHEBI:156461"/>
        <dbReference type="ChEBI" id="CHEBI:172880"/>
    </reaction>
    <physiologicalReaction direction="left-to-right" evidence="6">
        <dbReference type="Rhea" id="RHEA:78472"/>
    </physiologicalReaction>
</comment>
<dbReference type="HOGENOM" id="CLU_029658_2_0_1"/>